<accession>A0A6N3AKT1</accession>
<dbReference type="RefSeq" id="WP_024037272.1">
    <property type="nucleotide sequence ID" value="NZ_CACRUE010000022.1"/>
</dbReference>
<dbReference type="Pfam" id="PF12672">
    <property type="entry name" value="DUF3793"/>
    <property type="match status" value="1"/>
</dbReference>
<reference evidence="1" key="1">
    <citation type="submission" date="2019-11" db="EMBL/GenBank/DDBJ databases">
        <authorList>
            <person name="Feng L."/>
        </authorList>
    </citation>
    <scope>NUCLEOTIDE SEQUENCE</scope>
    <source>
        <strain evidence="1">IbartlettiiLFYP30</strain>
    </source>
</reference>
<evidence type="ECO:0008006" key="2">
    <source>
        <dbReference type="Google" id="ProtNLM"/>
    </source>
</evidence>
<dbReference type="InterPro" id="IPR024523">
    <property type="entry name" value="DUF3793"/>
</dbReference>
<evidence type="ECO:0000313" key="1">
    <source>
        <dbReference type="EMBL" id="VYT88542.1"/>
    </source>
</evidence>
<dbReference type="AlphaFoldDB" id="A0A6N3AKT1"/>
<gene>
    <name evidence="1" type="ORF">IBLFYP30_01231</name>
</gene>
<sequence>MFQSKLIKFCAPTLAGIKCGSLFKFKTQYTLYADELINRYNTIYNKDGIFFFNLFQRNNYSLIYVYRPKYLINHLCSIETQNFLKLYDYKLNNLDDMLNHLKYRFQLLGRTPHEIGLFLGYPLCDVKGFIYNNGKNYKFSGPWKVYDNESETILYFDKCKQCTKLYCNLFKSGVSLDKLISINLN</sequence>
<protein>
    <recommendedName>
        <fullName evidence="2">DUF3793 domain-containing protein</fullName>
    </recommendedName>
</protein>
<dbReference type="EMBL" id="CACRUE010000022">
    <property type="protein sequence ID" value="VYT88542.1"/>
    <property type="molecule type" value="Genomic_DNA"/>
</dbReference>
<organism evidence="1">
    <name type="scientific">Intestinibacter bartlettii</name>
    <dbReference type="NCBI Taxonomy" id="261299"/>
    <lineage>
        <taxon>Bacteria</taxon>
        <taxon>Bacillati</taxon>
        <taxon>Bacillota</taxon>
        <taxon>Clostridia</taxon>
        <taxon>Peptostreptococcales</taxon>
        <taxon>Peptostreptococcaceae</taxon>
        <taxon>Intestinibacter</taxon>
    </lineage>
</organism>
<name>A0A6N3AKT1_9FIRM</name>
<proteinExistence type="predicted"/>